<reference evidence="1" key="1">
    <citation type="submission" date="2019-10" db="EMBL/GenBank/DDBJ databases">
        <authorList>
            <person name="Soares A.E.R."/>
            <person name="Aleixo A."/>
            <person name="Schneider P."/>
            <person name="Miyaki C.Y."/>
            <person name="Schneider M.P."/>
            <person name="Mello C."/>
            <person name="Vasconcelos A.T.R."/>
        </authorList>
    </citation>
    <scope>NUCLEOTIDE SEQUENCE</scope>
    <source>
        <tissue evidence="1">Muscle</tissue>
    </source>
</reference>
<sequence>MEVQSGAEIHLQPVEDRPILEQGFLVNFATLRCLATGHLRFSAMEKGVVVSLEPSIILYAIECLANIWDLEDKITFKAWQKNISQSKQKPGKKETKSTFSIVWLRLCDSVTSLTEENQLFQDTSNLFDSVKVFLPLQKCSFFALLS</sequence>
<name>A0ABQ9CVK7_9PASS</name>
<gene>
    <name evidence="1" type="ORF">WISP_113946</name>
</gene>
<evidence type="ECO:0000313" key="1">
    <source>
        <dbReference type="EMBL" id="KAJ7409548.1"/>
    </source>
</evidence>
<evidence type="ECO:0000313" key="2">
    <source>
        <dbReference type="Proteomes" id="UP001145742"/>
    </source>
</evidence>
<keyword evidence="2" id="KW-1185">Reference proteome</keyword>
<proteinExistence type="predicted"/>
<accession>A0ABQ9CVK7</accession>
<dbReference type="Proteomes" id="UP001145742">
    <property type="component" value="Unassembled WGS sequence"/>
</dbReference>
<organism evidence="1 2">
    <name type="scientific">Willisornis vidua</name>
    <name type="common">Xingu scale-backed antbird</name>
    <dbReference type="NCBI Taxonomy" id="1566151"/>
    <lineage>
        <taxon>Eukaryota</taxon>
        <taxon>Metazoa</taxon>
        <taxon>Chordata</taxon>
        <taxon>Craniata</taxon>
        <taxon>Vertebrata</taxon>
        <taxon>Euteleostomi</taxon>
        <taxon>Archelosauria</taxon>
        <taxon>Archosauria</taxon>
        <taxon>Dinosauria</taxon>
        <taxon>Saurischia</taxon>
        <taxon>Theropoda</taxon>
        <taxon>Coelurosauria</taxon>
        <taxon>Aves</taxon>
        <taxon>Neognathae</taxon>
        <taxon>Neoaves</taxon>
        <taxon>Telluraves</taxon>
        <taxon>Australaves</taxon>
        <taxon>Passeriformes</taxon>
        <taxon>Thamnophilidae</taxon>
        <taxon>Willisornis</taxon>
    </lineage>
</organism>
<comment type="caution">
    <text evidence="1">The sequence shown here is derived from an EMBL/GenBank/DDBJ whole genome shotgun (WGS) entry which is preliminary data.</text>
</comment>
<protein>
    <submittedName>
        <fullName evidence="1">Uncharacterized protein</fullName>
    </submittedName>
</protein>
<dbReference type="EMBL" id="WHWB01034466">
    <property type="protein sequence ID" value="KAJ7409548.1"/>
    <property type="molecule type" value="Genomic_DNA"/>
</dbReference>